<accession>A0A8R1E346</accession>
<protein>
    <submittedName>
        <fullName evidence="2">Uncharacterized protein</fullName>
    </submittedName>
</protein>
<dbReference type="AlphaFoldDB" id="A0A8R1E346"/>
<keyword evidence="3" id="KW-1185">Reference proteome</keyword>
<dbReference type="EnsemblMetazoa" id="CJA17381.1">
    <property type="protein sequence ID" value="CJA17381.1"/>
    <property type="gene ID" value="WBGene00136585"/>
</dbReference>
<feature type="region of interest" description="Disordered" evidence="1">
    <location>
        <begin position="1"/>
        <end position="41"/>
    </location>
</feature>
<evidence type="ECO:0000313" key="3">
    <source>
        <dbReference type="Proteomes" id="UP000005237"/>
    </source>
</evidence>
<proteinExistence type="predicted"/>
<dbReference type="Proteomes" id="UP000005237">
    <property type="component" value="Unassembled WGS sequence"/>
</dbReference>
<sequence>MDAEKWYGSKSNPIVLGDNHDDWGFEEEEEEVGQESASGADSVQRLLTIERTFVASYHRPPVQIIG</sequence>
<evidence type="ECO:0000313" key="2">
    <source>
        <dbReference type="EnsemblMetazoa" id="CJA17381.1"/>
    </source>
</evidence>
<reference evidence="2" key="2">
    <citation type="submission" date="2022-06" db="UniProtKB">
        <authorList>
            <consortium name="EnsemblMetazoa"/>
        </authorList>
    </citation>
    <scope>IDENTIFICATION</scope>
    <source>
        <strain evidence="2">DF5081</strain>
    </source>
</reference>
<evidence type="ECO:0000256" key="1">
    <source>
        <dbReference type="SAM" id="MobiDB-lite"/>
    </source>
</evidence>
<name>A0A8R1E346_CAEJA</name>
<feature type="compositionally biased region" description="Acidic residues" evidence="1">
    <location>
        <begin position="24"/>
        <end position="33"/>
    </location>
</feature>
<organism evidence="2 3">
    <name type="scientific">Caenorhabditis japonica</name>
    <dbReference type="NCBI Taxonomy" id="281687"/>
    <lineage>
        <taxon>Eukaryota</taxon>
        <taxon>Metazoa</taxon>
        <taxon>Ecdysozoa</taxon>
        <taxon>Nematoda</taxon>
        <taxon>Chromadorea</taxon>
        <taxon>Rhabditida</taxon>
        <taxon>Rhabditina</taxon>
        <taxon>Rhabditomorpha</taxon>
        <taxon>Rhabditoidea</taxon>
        <taxon>Rhabditidae</taxon>
        <taxon>Peloderinae</taxon>
        <taxon>Caenorhabditis</taxon>
    </lineage>
</organism>
<reference evidence="3" key="1">
    <citation type="submission" date="2010-08" db="EMBL/GenBank/DDBJ databases">
        <authorList>
            <consortium name="Caenorhabditis japonica Sequencing Consortium"/>
            <person name="Wilson R.K."/>
        </authorList>
    </citation>
    <scope>NUCLEOTIDE SEQUENCE [LARGE SCALE GENOMIC DNA]</scope>
    <source>
        <strain evidence="3">DF5081</strain>
    </source>
</reference>